<proteinExistence type="predicted"/>
<dbReference type="Proteomes" id="UP000604046">
    <property type="component" value="Unassembled WGS sequence"/>
</dbReference>
<name>A0A812HHE4_9DINO</name>
<organism evidence="1 2">
    <name type="scientific">Symbiodinium natans</name>
    <dbReference type="NCBI Taxonomy" id="878477"/>
    <lineage>
        <taxon>Eukaryota</taxon>
        <taxon>Sar</taxon>
        <taxon>Alveolata</taxon>
        <taxon>Dinophyceae</taxon>
        <taxon>Suessiales</taxon>
        <taxon>Symbiodiniaceae</taxon>
        <taxon>Symbiodinium</taxon>
    </lineage>
</organism>
<comment type="caution">
    <text evidence="1">The sequence shown here is derived from an EMBL/GenBank/DDBJ whole genome shotgun (WGS) entry which is preliminary data.</text>
</comment>
<feature type="non-terminal residue" evidence="1">
    <location>
        <position position="642"/>
    </location>
</feature>
<gene>
    <name evidence="1" type="ORF">SNAT2548_LOCUS1570</name>
</gene>
<reference evidence="1" key="1">
    <citation type="submission" date="2021-02" db="EMBL/GenBank/DDBJ databases">
        <authorList>
            <person name="Dougan E. K."/>
            <person name="Rhodes N."/>
            <person name="Thang M."/>
            <person name="Chan C."/>
        </authorList>
    </citation>
    <scope>NUCLEOTIDE SEQUENCE</scope>
</reference>
<evidence type="ECO:0000313" key="2">
    <source>
        <dbReference type="Proteomes" id="UP000604046"/>
    </source>
</evidence>
<protein>
    <submittedName>
        <fullName evidence="1">Uncharacterized protein</fullName>
    </submittedName>
</protein>
<keyword evidence="2" id="KW-1185">Reference proteome</keyword>
<dbReference type="EMBL" id="CAJNDS010000088">
    <property type="protein sequence ID" value="CAE6950904.1"/>
    <property type="molecule type" value="Genomic_DNA"/>
</dbReference>
<evidence type="ECO:0000313" key="1">
    <source>
        <dbReference type="EMBL" id="CAE6950904.1"/>
    </source>
</evidence>
<accession>A0A812HHE4</accession>
<dbReference type="AlphaFoldDB" id="A0A812HHE4"/>
<dbReference type="OrthoDB" id="10521411at2759"/>
<sequence length="642" mass="71555">EKLHQGLLLSLPLRDYMDELSFADTVRQRWEAKELGITLKGSACEDLDSETVLNATIDAWTGRAGMRVVQKFTDLLCAPQDATCWKPWDSARCQATFASTAELLLLSMADSWRRLVFARERQPYEVFGIVQTTPEQAAVYLKQLLQEKEHCLNCVHPPFTGVILDFFLSQGEDEGAARAIQAALRDTAMSASCSSQAVEKMHAHVQVAQNTSHNPGPRPRTVQRETYILSARLAHARLKGLIEQEVFGPNGLSRARKLMGTRVVSRSKASNTSLRAYVPKEGASVRRQRAFVRQHVLKLQKTKRTQAAPNTWHAFLTFKKGQKLRDDSQGLSDSYHAMMRDPVQRQQLQDKAVQMADDRNALANNVLGSNVDTPSLSQGQKRRLGHVQLDKSLVALVQHPAWKEGLRVHDSNTALAAHHVIGEEDDGHPASASYRKQAAEAVYGFDSKIVQNPERLPTLSRTCREMHGGLCCRKTPNCDQADLYVEQFHHVLKQHKLDQPGVFIRLAYPDGGCQSAQEAKWFCVGSMQKMRPIIMHVLVHFMPSSEDETSNVLCLETVRCFNDEKRARISTSHQIFSTLHAQRGDRSEDIAVSVWKQLPAAASQENGNHFLAVSAPDAKDVLGPSFKADVAQKAAPEPQAPS</sequence>